<proteinExistence type="predicted"/>
<evidence type="ECO:0000313" key="2">
    <source>
        <dbReference type="Proteomes" id="UP000673383"/>
    </source>
</evidence>
<organism evidence="1 2">
    <name type="scientific">Bradyrhizobium elkanii</name>
    <dbReference type="NCBI Taxonomy" id="29448"/>
    <lineage>
        <taxon>Bacteria</taxon>
        <taxon>Pseudomonadati</taxon>
        <taxon>Pseudomonadota</taxon>
        <taxon>Alphaproteobacteria</taxon>
        <taxon>Hyphomicrobiales</taxon>
        <taxon>Nitrobacteraceae</taxon>
        <taxon>Bradyrhizobium</taxon>
    </lineage>
</organism>
<protein>
    <submittedName>
        <fullName evidence="1">Uncharacterized protein</fullName>
    </submittedName>
</protein>
<gene>
    <name evidence="1" type="ORF">JOH49_005373</name>
</gene>
<comment type="caution">
    <text evidence="1">The sequence shown here is derived from an EMBL/GenBank/DDBJ whole genome shotgun (WGS) entry which is preliminary data.</text>
</comment>
<sequence>MRQPKSARRHAPAIATMEGITGEDVEMPALIADYVP</sequence>
<dbReference type="EMBL" id="JAFICZ010000001">
    <property type="protein sequence ID" value="MBP1295620.1"/>
    <property type="molecule type" value="Genomic_DNA"/>
</dbReference>
<reference evidence="1" key="1">
    <citation type="submission" date="2021-02" db="EMBL/GenBank/DDBJ databases">
        <title>Genomic Encyclopedia of Type Strains, Phase IV (KMG-V): Genome sequencing to study the core and pangenomes of soil and plant-associated prokaryotes.</title>
        <authorList>
            <person name="Whitman W."/>
        </authorList>
    </citation>
    <scope>NUCLEOTIDE SEQUENCE</scope>
    <source>
        <strain evidence="1">USDA 406</strain>
    </source>
</reference>
<name>A0A8I1YB83_BRAEL</name>
<dbReference type="Proteomes" id="UP000673383">
    <property type="component" value="Unassembled WGS sequence"/>
</dbReference>
<dbReference type="AlphaFoldDB" id="A0A8I1YB83"/>
<accession>A0A8I1YB83</accession>
<evidence type="ECO:0000313" key="1">
    <source>
        <dbReference type="EMBL" id="MBP1295620.1"/>
    </source>
</evidence>